<dbReference type="PANTHER" id="PTHR38031">
    <property type="entry name" value="SULFUR CARRIER PROTEIN SLR0821-RELATED"/>
    <property type="match status" value="1"/>
</dbReference>
<evidence type="ECO:0000313" key="1">
    <source>
        <dbReference type="EMBL" id="TDT17519.1"/>
    </source>
</evidence>
<comment type="caution">
    <text evidence="1">The sequence shown here is derived from an EMBL/GenBank/DDBJ whole genome shotgun (WGS) entry which is preliminary data.</text>
</comment>
<dbReference type="EMBL" id="SOAU01000001">
    <property type="protein sequence ID" value="TDT17519.1"/>
    <property type="molecule type" value="Genomic_DNA"/>
</dbReference>
<dbReference type="InterPro" id="IPR012675">
    <property type="entry name" value="Beta-grasp_dom_sf"/>
</dbReference>
<dbReference type="PANTHER" id="PTHR38031:SF1">
    <property type="entry name" value="SULFUR CARRIER PROTEIN CYSO"/>
    <property type="match status" value="1"/>
</dbReference>
<dbReference type="Proteomes" id="UP000294558">
    <property type="component" value="Unassembled WGS sequence"/>
</dbReference>
<gene>
    <name evidence="1" type="ORF">BDK89_3129</name>
</gene>
<dbReference type="Gene3D" id="3.10.20.30">
    <property type="match status" value="1"/>
</dbReference>
<evidence type="ECO:0000313" key="2">
    <source>
        <dbReference type="Proteomes" id="UP000294558"/>
    </source>
</evidence>
<dbReference type="InterPro" id="IPR016155">
    <property type="entry name" value="Mopterin_synth/thiamin_S_b"/>
</dbReference>
<protein>
    <submittedName>
        <fullName evidence="1">Molybdopterin synthase subunit MoaD</fullName>
    </submittedName>
</protein>
<sequence>MAYSRDVAEVVFAKAFRRHVECPDAEVPGTNLRAVLDAYFDRHPVVRGYVLDDAGGVRKHVALFVDGDLITDRTELTDPVGEHATVHVFQALSGG</sequence>
<accession>A0A4R7I3K0</accession>
<dbReference type="SUPFAM" id="SSF54285">
    <property type="entry name" value="MoaD/ThiS"/>
    <property type="match status" value="1"/>
</dbReference>
<proteinExistence type="predicted"/>
<dbReference type="InterPro" id="IPR052045">
    <property type="entry name" value="Sulfur_Carrier/Prot_Modifier"/>
</dbReference>
<keyword evidence="2" id="KW-1185">Reference proteome</keyword>
<name>A0A4R7I3K0_9ACTN</name>
<reference evidence="1 2" key="1">
    <citation type="submission" date="2019-03" db="EMBL/GenBank/DDBJ databases">
        <title>Sequencing the genomes of 1000 actinobacteria strains.</title>
        <authorList>
            <person name="Klenk H.-P."/>
        </authorList>
    </citation>
    <scope>NUCLEOTIDE SEQUENCE [LARGE SCALE GENOMIC DNA]</scope>
    <source>
        <strain evidence="1 2">DSM 18936</strain>
    </source>
</reference>
<organism evidence="1 2">
    <name type="scientific">Ilumatobacter fluminis</name>
    <dbReference type="NCBI Taxonomy" id="467091"/>
    <lineage>
        <taxon>Bacteria</taxon>
        <taxon>Bacillati</taxon>
        <taxon>Actinomycetota</taxon>
        <taxon>Acidimicrobiia</taxon>
        <taxon>Acidimicrobiales</taxon>
        <taxon>Ilumatobacteraceae</taxon>
        <taxon>Ilumatobacter</taxon>
    </lineage>
</organism>
<dbReference type="AlphaFoldDB" id="A0A4R7I3K0"/>
<dbReference type="CDD" id="cd17040">
    <property type="entry name" value="Ubl_MoaD_like"/>
    <property type="match status" value="1"/>
</dbReference>